<dbReference type="EMBL" id="FNFB01000019">
    <property type="protein sequence ID" value="SDL33262.1"/>
    <property type="molecule type" value="Genomic_DNA"/>
</dbReference>
<dbReference type="STRING" id="683260.SAMN05421874_119141"/>
<dbReference type="PANTHER" id="PTHR43877">
    <property type="entry name" value="AMINOALKYLPHOSPHONATE N-ACETYLTRANSFERASE-RELATED-RELATED"/>
    <property type="match status" value="1"/>
</dbReference>
<dbReference type="GO" id="GO:0016747">
    <property type="term" value="F:acyltransferase activity, transferring groups other than amino-acyl groups"/>
    <property type="evidence" value="ECO:0007669"/>
    <property type="project" value="InterPro"/>
</dbReference>
<accession>A0A1G9J7I0</accession>
<dbReference type="PROSITE" id="PS51186">
    <property type="entry name" value="GNAT"/>
    <property type="match status" value="1"/>
</dbReference>
<evidence type="ECO:0000256" key="1">
    <source>
        <dbReference type="ARBA" id="ARBA00022679"/>
    </source>
</evidence>
<keyword evidence="2" id="KW-0012">Acyltransferase</keyword>
<dbReference type="Pfam" id="PF00583">
    <property type="entry name" value="Acetyltransf_1"/>
    <property type="match status" value="1"/>
</dbReference>
<dbReference type="Gene3D" id="3.40.630.30">
    <property type="match status" value="1"/>
</dbReference>
<dbReference type="AlphaFoldDB" id="A0A1G9J7I0"/>
<keyword evidence="5" id="KW-1185">Reference proteome</keyword>
<dbReference type="InterPro" id="IPR050832">
    <property type="entry name" value="Bact_Acetyltransf"/>
</dbReference>
<protein>
    <submittedName>
        <fullName evidence="4">Acetyltransferase (GNAT) family protein</fullName>
    </submittedName>
</protein>
<organism evidence="4 5">
    <name type="scientific">Nonomuraea maritima</name>
    <dbReference type="NCBI Taxonomy" id="683260"/>
    <lineage>
        <taxon>Bacteria</taxon>
        <taxon>Bacillati</taxon>
        <taxon>Actinomycetota</taxon>
        <taxon>Actinomycetes</taxon>
        <taxon>Streptosporangiales</taxon>
        <taxon>Streptosporangiaceae</taxon>
        <taxon>Nonomuraea</taxon>
    </lineage>
</organism>
<reference evidence="4 5" key="1">
    <citation type="submission" date="2016-10" db="EMBL/GenBank/DDBJ databases">
        <authorList>
            <person name="de Groot N.N."/>
        </authorList>
    </citation>
    <scope>NUCLEOTIDE SEQUENCE [LARGE SCALE GENOMIC DNA]</scope>
    <source>
        <strain evidence="4 5">CGMCC 4.5681</strain>
    </source>
</reference>
<evidence type="ECO:0000256" key="2">
    <source>
        <dbReference type="ARBA" id="ARBA00023315"/>
    </source>
</evidence>
<dbReference type="InterPro" id="IPR016181">
    <property type="entry name" value="Acyl_CoA_acyltransferase"/>
</dbReference>
<feature type="domain" description="N-acetyltransferase" evidence="3">
    <location>
        <begin position="13"/>
        <end position="177"/>
    </location>
</feature>
<gene>
    <name evidence="4" type="ORF">SAMN05421874_119141</name>
</gene>
<evidence type="ECO:0000313" key="5">
    <source>
        <dbReference type="Proteomes" id="UP000198683"/>
    </source>
</evidence>
<sequence length="181" mass="19452">MPGASVYVMTGVITVRPAEPGDGDVLGEIHALSWGVSHGPLCTPQVAAAGIEERRTKWHAVLAEGVEDTILLAHLDERPGAFARFGASTSRPGSAEIHTFFAHPDVWGSGIAAVLLKAALERVRDAGYDDVHLWTLRDSAQARRFYAKNGFTETGRTHDHDFGDGPPLALIELQRAVPGPR</sequence>
<proteinExistence type="predicted"/>
<dbReference type="InterPro" id="IPR000182">
    <property type="entry name" value="GNAT_dom"/>
</dbReference>
<evidence type="ECO:0000259" key="3">
    <source>
        <dbReference type="PROSITE" id="PS51186"/>
    </source>
</evidence>
<keyword evidence="1 4" id="KW-0808">Transferase</keyword>
<dbReference type="Proteomes" id="UP000198683">
    <property type="component" value="Unassembled WGS sequence"/>
</dbReference>
<dbReference type="SUPFAM" id="SSF55729">
    <property type="entry name" value="Acyl-CoA N-acyltransferases (Nat)"/>
    <property type="match status" value="1"/>
</dbReference>
<name>A0A1G9J7I0_9ACTN</name>
<evidence type="ECO:0000313" key="4">
    <source>
        <dbReference type="EMBL" id="SDL33262.1"/>
    </source>
</evidence>
<dbReference type="CDD" id="cd04301">
    <property type="entry name" value="NAT_SF"/>
    <property type="match status" value="1"/>
</dbReference>